<dbReference type="STRING" id="1332188.L336_1003"/>
<dbReference type="HOGENOM" id="CLU_055188_4_1_0"/>
<dbReference type="OrthoDB" id="9810293at2"/>
<comment type="subunit">
    <text evidence="4">Part of the 50S ribosomal subunit.</text>
</comment>
<feature type="domain" description="Large ribosomal subunit protein uL15/eL18" evidence="6">
    <location>
        <begin position="85"/>
        <end position="139"/>
    </location>
</feature>
<gene>
    <name evidence="4 7" type="primary">rplO</name>
    <name evidence="7" type="ORF">L336_1003</name>
</gene>
<evidence type="ECO:0000256" key="5">
    <source>
        <dbReference type="SAM" id="MobiDB-lite"/>
    </source>
</evidence>
<comment type="function">
    <text evidence="4">Binds to the 23S rRNA.</text>
</comment>
<keyword evidence="4" id="KW-0694">RNA-binding</keyword>
<keyword evidence="4" id="KW-0699">rRNA-binding</keyword>
<dbReference type="PANTHER" id="PTHR12934:SF11">
    <property type="entry name" value="LARGE RIBOSOMAL SUBUNIT PROTEIN UL15M"/>
    <property type="match status" value="1"/>
</dbReference>
<evidence type="ECO:0000313" key="7">
    <source>
        <dbReference type="EMBL" id="AGL62702.1"/>
    </source>
</evidence>
<feature type="compositionally biased region" description="Gly residues" evidence="5">
    <location>
        <begin position="21"/>
        <end position="33"/>
    </location>
</feature>
<evidence type="ECO:0000256" key="4">
    <source>
        <dbReference type="HAMAP-Rule" id="MF_01341"/>
    </source>
</evidence>
<dbReference type="GO" id="GO:0003735">
    <property type="term" value="F:structural constituent of ribosome"/>
    <property type="evidence" value="ECO:0007669"/>
    <property type="project" value="InterPro"/>
</dbReference>
<evidence type="ECO:0000256" key="2">
    <source>
        <dbReference type="ARBA" id="ARBA00022980"/>
    </source>
</evidence>
<dbReference type="KEGG" id="saal:L336_1003"/>
<dbReference type="Pfam" id="PF00828">
    <property type="entry name" value="Ribosomal_L27A"/>
    <property type="match status" value="1"/>
</dbReference>
<keyword evidence="3 4" id="KW-0687">Ribonucleoprotein</keyword>
<dbReference type="InterPro" id="IPR005749">
    <property type="entry name" value="Ribosomal_uL15_bac-type"/>
</dbReference>
<dbReference type="GO" id="GO:0022625">
    <property type="term" value="C:cytosolic large ribosomal subunit"/>
    <property type="evidence" value="ECO:0007669"/>
    <property type="project" value="TreeGrafter"/>
</dbReference>
<protein>
    <recommendedName>
        <fullName evidence="4">Large ribosomal subunit protein uL15</fullName>
    </recommendedName>
</protein>
<dbReference type="GO" id="GO:0006412">
    <property type="term" value="P:translation"/>
    <property type="evidence" value="ECO:0007669"/>
    <property type="project" value="UniProtKB-UniRule"/>
</dbReference>
<evidence type="ECO:0000313" key="8">
    <source>
        <dbReference type="Proteomes" id="UP000013893"/>
    </source>
</evidence>
<dbReference type="GO" id="GO:0019843">
    <property type="term" value="F:rRNA binding"/>
    <property type="evidence" value="ECO:0007669"/>
    <property type="project" value="UniProtKB-UniRule"/>
</dbReference>
<evidence type="ECO:0000259" key="6">
    <source>
        <dbReference type="Pfam" id="PF00828"/>
    </source>
</evidence>
<dbReference type="PANTHER" id="PTHR12934">
    <property type="entry name" value="50S RIBOSOMAL PROTEIN L15"/>
    <property type="match status" value="1"/>
</dbReference>
<sequence length="159" mass="16956">MKYNDLQMSTHKDRKRVGRGIAAGGGKTAGRGTKGQNARTGKKLRPMFQGGQNGIATAVPKSRGFKSLRTPAQVVYLDRLEGLKGIVDNYALYEANLIATPFHTVKVIARGELGSKITLKTQGASRNVVAAIEKAGGSFDKVATPIQKSAKEAEATDKK</sequence>
<dbReference type="InterPro" id="IPR036227">
    <property type="entry name" value="Ribosomal_uL15/eL18_sf"/>
</dbReference>
<proteinExistence type="inferred from homology"/>
<feature type="region of interest" description="Disordered" evidence="5">
    <location>
        <begin position="1"/>
        <end position="53"/>
    </location>
</feature>
<dbReference type="Proteomes" id="UP000013893">
    <property type="component" value="Chromosome"/>
</dbReference>
<dbReference type="RefSeq" id="WP_015642152.1">
    <property type="nucleotide sequence ID" value="NC_021219.1"/>
</dbReference>
<dbReference type="HAMAP" id="MF_01341">
    <property type="entry name" value="Ribosomal_uL15"/>
    <property type="match status" value="1"/>
</dbReference>
<evidence type="ECO:0000256" key="3">
    <source>
        <dbReference type="ARBA" id="ARBA00023274"/>
    </source>
</evidence>
<accession>R4PY57</accession>
<reference evidence="7 8" key="1">
    <citation type="journal article" date="2013" name="Nat. Biotechnol.">
        <title>Genome sequences of rare, uncultured bacteria obtained by differential coverage binning of multiple metagenomes.</title>
        <authorList>
            <person name="Albertsen M."/>
            <person name="Hugenholtz P."/>
            <person name="Skarshewski A."/>
            <person name="Nielsen K.L."/>
            <person name="Tyson G.W."/>
            <person name="Nielsen P.H."/>
        </authorList>
    </citation>
    <scope>NUCLEOTIDE SEQUENCE [LARGE SCALE GENOMIC DNA]</scope>
    <source>
        <strain evidence="7">TM71</strain>
    </source>
</reference>
<evidence type="ECO:0000256" key="1">
    <source>
        <dbReference type="ARBA" id="ARBA00007320"/>
    </source>
</evidence>
<dbReference type="SUPFAM" id="SSF52080">
    <property type="entry name" value="Ribosomal proteins L15p and L18e"/>
    <property type="match status" value="1"/>
</dbReference>
<dbReference type="Gene3D" id="3.100.10.10">
    <property type="match status" value="1"/>
</dbReference>
<dbReference type="AlphaFoldDB" id="R4PY57"/>
<organism evidence="7 8">
    <name type="scientific">Candidatus Saccharimonas aalborgensis</name>
    <dbReference type="NCBI Taxonomy" id="1332188"/>
    <lineage>
        <taxon>Bacteria</taxon>
        <taxon>Candidatus Saccharimonadota</taxon>
        <taxon>Candidatus Saccharimonadia</taxon>
        <taxon>Candidatus Saccharimonadales</taxon>
        <taxon>Candidatus Saccharimonadaceae</taxon>
        <taxon>Candidatus Saccharimonas</taxon>
    </lineage>
</organism>
<name>R4PY57_9BACT</name>
<keyword evidence="2 4" id="KW-0689">Ribosomal protein</keyword>
<dbReference type="PATRIC" id="fig|1332188.3.peg.998"/>
<keyword evidence="8" id="KW-1185">Reference proteome</keyword>
<dbReference type="EMBL" id="CP005957">
    <property type="protein sequence ID" value="AGL62702.1"/>
    <property type="molecule type" value="Genomic_DNA"/>
</dbReference>
<comment type="similarity">
    <text evidence="1 4">Belongs to the universal ribosomal protein uL15 family.</text>
</comment>
<dbReference type="NCBIfam" id="TIGR01071">
    <property type="entry name" value="rplO_bact"/>
    <property type="match status" value="1"/>
</dbReference>
<dbReference type="InterPro" id="IPR030878">
    <property type="entry name" value="Ribosomal_uL15"/>
</dbReference>
<dbReference type="InterPro" id="IPR021131">
    <property type="entry name" value="Ribosomal_uL15/eL18"/>
</dbReference>